<feature type="compositionally biased region" description="Low complexity" evidence="1">
    <location>
        <begin position="211"/>
        <end position="221"/>
    </location>
</feature>
<evidence type="ECO:0008006" key="5">
    <source>
        <dbReference type="Google" id="ProtNLM"/>
    </source>
</evidence>
<feature type="chain" id="PRO_5045634216" description="Intradiol ring-cleavage dioxygenases domain-containing protein" evidence="2">
    <location>
        <begin position="21"/>
        <end position="366"/>
    </location>
</feature>
<dbReference type="CDD" id="cd03457">
    <property type="entry name" value="intradiol_dioxygenase_like"/>
    <property type="match status" value="1"/>
</dbReference>
<keyword evidence="4" id="KW-1185">Reference proteome</keyword>
<organism evidence="3 4">
    <name type="scientific">Marasmius crinis-equi</name>
    <dbReference type="NCBI Taxonomy" id="585013"/>
    <lineage>
        <taxon>Eukaryota</taxon>
        <taxon>Fungi</taxon>
        <taxon>Dikarya</taxon>
        <taxon>Basidiomycota</taxon>
        <taxon>Agaricomycotina</taxon>
        <taxon>Agaricomycetes</taxon>
        <taxon>Agaricomycetidae</taxon>
        <taxon>Agaricales</taxon>
        <taxon>Marasmiineae</taxon>
        <taxon>Marasmiaceae</taxon>
        <taxon>Marasmius</taxon>
    </lineage>
</organism>
<keyword evidence="2" id="KW-0732">Signal</keyword>
<evidence type="ECO:0000313" key="4">
    <source>
        <dbReference type="Proteomes" id="UP001465976"/>
    </source>
</evidence>
<dbReference type="PANTHER" id="PTHR34315:SF1">
    <property type="entry name" value="INTRADIOL RING-CLEAVAGE DIOXYGENASES DOMAIN-CONTAINING PROTEIN-RELATED"/>
    <property type="match status" value="1"/>
</dbReference>
<evidence type="ECO:0000256" key="1">
    <source>
        <dbReference type="SAM" id="MobiDB-lite"/>
    </source>
</evidence>
<name>A0ABR3EVA0_9AGAR</name>
<sequence length="366" mass="38935">MKFNALLSIVALSTAASVSGMLKTETVPDPILTPSIAHPGPHPHHDFEELARRQLAARERHLQARACAPEFAAFNLRRRAKRALARRQEESPSSTSSAAAPHYTELQNTTCILAPEVTEGPYYINNELVRQDLREDQPGIPLILDVGVLDVNTCTPLSDVFVEIWAANATGVYGGYAATLGGGGPPPSTSEGGTQPTGGPGGPGGGGPGGASQPLQRNETFGRGGFATGEGGVVELTTIYPGFYAGRTAHIHTMIHLNYETSENGTLISHAGNLLHNGQFFFEETWNDQVYALNPYNTNTNERTLNVNDGILDEENSDGNNAFLALELLGESIEDGILGYITVGVNSSASYTIQNTNYLNSTGPDA</sequence>
<comment type="caution">
    <text evidence="3">The sequence shown here is derived from an EMBL/GenBank/DDBJ whole genome shotgun (WGS) entry which is preliminary data.</text>
</comment>
<feature type="signal peptide" evidence="2">
    <location>
        <begin position="1"/>
        <end position="20"/>
    </location>
</feature>
<protein>
    <recommendedName>
        <fullName evidence="5">Intradiol ring-cleavage dioxygenases domain-containing protein</fullName>
    </recommendedName>
</protein>
<dbReference type="Gene3D" id="2.60.130.10">
    <property type="entry name" value="Aromatic compound dioxygenase"/>
    <property type="match status" value="1"/>
</dbReference>
<feature type="region of interest" description="Disordered" evidence="1">
    <location>
        <begin position="83"/>
        <end position="102"/>
    </location>
</feature>
<dbReference type="SUPFAM" id="SSF49482">
    <property type="entry name" value="Aromatic compound dioxygenase"/>
    <property type="match status" value="1"/>
</dbReference>
<dbReference type="InterPro" id="IPR015889">
    <property type="entry name" value="Intradiol_dOase_core"/>
</dbReference>
<feature type="region of interest" description="Disordered" evidence="1">
    <location>
        <begin position="182"/>
        <end position="227"/>
    </location>
</feature>
<dbReference type="PANTHER" id="PTHR34315">
    <property type="match status" value="1"/>
</dbReference>
<feature type="compositionally biased region" description="Gly residues" evidence="1">
    <location>
        <begin position="195"/>
        <end position="210"/>
    </location>
</feature>
<accession>A0ABR3EVA0</accession>
<reference evidence="3 4" key="1">
    <citation type="submission" date="2024-02" db="EMBL/GenBank/DDBJ databases">
        <title>A draft genome for the cacao thread blight pathogen Marasmius crinis-equi.</title>
        <authorList>
            <person name="Cohen S.P."/>
            <person name="Baruah I.K."/>
            <person name="Amoako-Attah I."/>
            <person name="Bukari Y."/>
            <person name="Meinhardt L.W."/>
            <person name="Bailey B.A."/>
        </authorList>
    </citation>
    <scope>NUCLEOTIDE SEQUENCE [LARGE SCALE GENOMIC DNA]</scope>
    <source>
        <strain evidence="3 4">GH-76</strain>
    </source>
</reference>
<evidence type="ECO:0000256" key="2">
    <source>
        <dbReference type="SAM" id="SignalP"/>
    </source>
</evidence>
<evidence type="ECO:0000313" key="3">
    <source>
        <dbReference type="EMBL" id="KAL0566841.1"/>
    </source>
</evidence>
<dbReference type="Proteomes" id="UP001465976">
    <property type="component" value="Unassembled WGS sequence"/>
</dbReference>
<gene>
    <name evidence="3" type="ORF">V5O48_015154</name>
</gene>
<feature type="compositionally biased region" description="Low complexity" evidence="1">
    <location>
        <begin position="91"/>
        <end position="101"/>
    </location>
</feature>
<proteinExistence type="predicted"/>
<dbReference type="EMBL" id="JBAHYK010001756">
    <property type="protein sequence ID" value="KAL0566841.1"/>
    <property type="molecule type" value="Genomic_DNA"/>
</dbReference>